<organism evidence="1 2">
    <name type="scientific">Steinernema glaseri</name>
    <dbReference type="NCBI Taxonomy" id="37863"/>
    <lineage>
        <taxon>Eukaryota</taxon>
        <taxon>Metazoa</taxon>
        <taxon>Ecdysozoa</taxon>
        <taxon>Nematoda</taxon>
        <taxon>Chromadorea</taxon>
        <taxon>Rhabditida</taxon>
        <taxon>Tylenchina</taxon>
        <taxon>Panagrolaimomorpha</taxon>
        <taxon>Strongyloidoidea</taxon>
        <taxon>Steinernematidae</taxon>
        <taxon>Steinernema</taxon>
    </lineage>
</organism>
<dbReference type="WBParaSite" id="L893_g2837.t1">
    <property type="protein sequence ID" value="L893_g2837.t1"/>
    <property type="gene ID" value="L893_g2837"/>
</dbReference>
<protein>
    <submittedName>
        <fullName evidence="2">AAA_12 domain-containing protein</fullName>
    </submittedName>
</protein>
<reference evidence="2" key="1">
    <citation type="submission" date="2016-11" db="UniProtKB">
        <authorList>
            <consortium name="WormBaseParasite"/>
        </authorList>
    </citation>
    <scope>IDENTIFICATION</scope>
</reference>
<sequence length="312" mass="34910">MFGLKSFKKCESVRNQKRVAGEISCTTPLLEVDVSKLQQEINAKERLLKEVLRDIGGIPPEEKDRTVVNAVLNVTPGNFCHSTKFKNESRVTLEHKWTTCFEDMICVAVSISNRSLDNCTIDSNVFNRSGSVSSYQTIFDGVITNLSIPANSLRLVVVSFNKAAFHRAHIHIVFDCYFYSQSLDQSDNFFLAELRSVTTSVTNSFQRLMFSVEQPAERLTFSSLPKLFMTEIEQALQAMVAACPSRAMKIQSEDELVRHYEDIEKVSDFGSFALVTGRPNGLMTDICIYVLPSSLNSFGGPKKCILIASDTI</sequence>
<accession>A0A1I7ZPX9</accession>
<evidence type="ECO:0000313" key="2">
    <source>
        <dbReference type="WBParaSite" id="L893_g2837.t1"/>
    </source>
</evidence>
<keyword evidence="1" id="KW-1185">Reference proteome</keyword>
<name>A0A1I7ZPX9_9BILA</name>
<dbReference type="AlphaFoldDB" id="A0A1I7ZPX9"/>
<evidence type="ECO:0000313" key="1">
    <source>
        <dbReference type="Proteomes" id="UP000095287"/>
    </source>
</evidence>
<dbReference type="Proteomes" id="UP000095287">
    <property type="component" value="Unplaced"/>
</dbReference>
<proteinExistence type="predicted"/>